<organism evidence="2 3">
    <name type="scientific">Brevibacillus ruminantium</name>
    <dbReference type="NCBI Taxonomy" id="2950604"/>
    <lineage>
        <taxon>Bacteria</taxon>
        <taxon>Bacillati</taxon>
        <taxon>Bacillota</taxon>
        <taxon>Bacilli</taxon>
        <taxon>Bacillales</taxon>
        <taxon>Paenibacillaceae</taxon>
        <taxon>Brevibacillus</taxon>
    </lineage>
</organism>
<name>A0ABY4WB51_9BACL</name>
<proteinExistence type="predicted"/>
<keyword evidence="1" id="KW-1133">Transmembrane helix</keyword>
<dbReference type="InterPro" id="IPR025058">
    <property type="entry name" value="DUF3995"/>
</dbReference>
<dbReference type="Proteomes" id="UP001056500">
    <property type="component" value="Chromosome"/>
</dbReference>
<dbReference type="EMBL" id="CP098755">
    <property type="protein sequence ID" value="USG64393.1"/>
    <property type="molecule type" value="Genomic_DNA"/>
</dbReference>
<keyword evidence="3" id="KW-1185">Reference proteome</keyword>
<sequence>MRWRTWFIYAGIVWTLFFAFMSFYWAAGGMIGVKSLGGQIYQMALNRDQEFIPIVWATGVVKLGGVLLLFCLMRKGSSRLKISKWLSIMSMLAGIFMILYGVGNFITISFSAIHVLDFDLEPYAIKWRLLFWEPFWIVGGIFYVLAGYGKKSN</sequence>
<accession>A0ABY4WB51</accession>
<evidence type="ECO:0000313" key="3">
    <source>
        <dbReference type="Proteomes" id="UP001056500"/>
    </source>
</evidence>
<keyword evidence="1" id="KW-0812">Transmembrane</keyword>
<dbReference type="RefSeq" id="WP_251871507.1">
    <property type="nucleotide sequence ID" value="NZ_CP098755.1"/>
</dbReference>
<feature type="transmembrane region" description="Helical" evidence="1">
    <location>
        <begin position="51"/>
        <end position="73"/>
    </location>
</feature>
<dbReference type="Pfam" id="PF13160">
    <property type="entry name" value="DUF3995"/>
    <property type="match status" value="1"/>
</dbReference>
<feature type="transmembrane region" description="Helical" evidence="1">
    <location>
        <begin position="7"/>
        <end position="31"/>
    </location>
</feature>
<feature type="transmembrane region" description="Helical" evidence="1">
    <location>
        <begin position="130"/>
        <end position="148"/>
    </location>
</feature>
<protein>
    <submittedName>
        <fullName evidence="2">DUF3995 domain-containing protein</fullName>
    </submittedName>
</protein>
<reference evidence="2" key="1">
    <citation type="submission" date="2022-06" db="EMBL/GenBank/DDBJ databases">
        <title>Genome sequencing of Brevibacillus sp. BB3-R1.</title>
        <authorList>
            <person name="Heo J."/>
            <person name="Lee D."/>
            <person name="Won M."/>
            <person name="Han B.-H."/>
            <person name="Hong S.-B."/>
            <person name="Kwon S.-W."/>
        </authorList>
    </citation>
    <scope>NUCLEOTIDE SEQUENCE</scope>
    <source>
        <strain evidence="2">BB3-R1</strain>
    </source>
</reference>
<evidence type="ECO:0000256" key="1">
    <source>
        <dbReference type="SAM" id="Phobius"/>
    </source>
</evidence>
<evidence type="ECO:0000313" key="2">
    <source>
        <dbReference type="EMBL" id="USG64393.1"/>
    </source>
</evidence>
<gene>
    <name evidence="2" type="ORF">NDK47_19880</name>
</gene>
<feature type="transmembrane region" description="Helical" evidence="1">
    <location>
        <begin position="85"/>
        <end position="110"/>
    </location>
</feature>
<keyword evidence="1" id="KW-0472">Membrane</keyword>